<dbReference type="InterPro" id="IPR012135">
    <property type="entry name" value="Dihydroorotate_DH_1_2"/>
</dbReference>
<keyword evidence="9" id="KW-0288">FMN</keyword>
<dbReference type="RefSeq" id="WP_165099360.1">
    <property type="nucleotide sequence ID" value="NZ_CP049056.1"/>
</dbReference>
<dbReference type="GO" id="GO:0106430">
    <property type="term" value="F:dihydroorotate dehydrogenase (quinone) activity"/>
    <property type="evidence" value="ECO:0007669"/>
    <property type="project" value="UniProtKB-EC"/>
</dbReference>
<dbReference type="InterPro" id="IPR001295">
    <property type="entry name" value="Dihydroorotate_DH_CS"/>
</dbReference>
<evidence type="ECO:0000256" key="2">
    <source>
        <dbReference type="ARBA" id="ARBA00003125"/>
    </source>
</evidence>
<dbReference type="Gene3D" id="3.20.20.70">
    <property type="entry name" value="Aldolase class I"/>
    <property type="match status" value="1"/>
</dbReference>
<comment type="cofactor">
    <cofactor evidence="1">
        <name>FMN</name>
        <dbReference type="ChEBI" id="CHEBI:58210"/>
    </cofactor>
</comment>
<dbReference type="UniPathway" id="UPA00070">
    <property type="reaction ID" value="UER00946"/>
</dbReference>
<evidence type="ECO:0000256" key="5">
    <source>
        <dbReference type="ARBA" id="ARBA00005359"/>
    </source>
</evidence>
<evidence type="ECO:0000256" key="6">
    <source>
        <dbReference type="ARBA" id="ARBA00012791"/>
    </source>
</evidence>
<name>A0A7L5BYV4_9RHOB</name>
<keyword evidence="12" id="KW-0472">Membrane</keyword>
<evidence type="ECO:0000259" key="15">
    <source>
        <dbReference type="Pfam" id="PF01180"/>
    </source>
</evidence>
<evidence type="ECO:0000256" key="4">
    <source>
        <dbReference type="ARBA" id="ARBA00005161"/>
    </source>
</evidence>
<comment type="catalytic activity">
    <reaction evidence="13">
        <text>(S)-dihydroorotate + a quinone = orotate + a quinol</text>
        <dbReference type="Rhea" id="RHEA:30187"/>
        <dbReference type="ChEBI" id="CHEBI:24646"/>
        <dbReference type="ChEBI" id="CHEBI:30839"/>
        <dbReference type="ChEBI" id="CHEBI:30864"/>
        <dbReference type="ChEBI" id="CHEBI:132124"/>
        <dbReference type="EC" id="1.3.5.2"/>
    </reaction>
</comment>
<dbReference type="PROSITE" id="PS00911">
    <property type="entry name" value="DHODEHASE_1"/>
    <property type="match status" value="1"/>
</dbReference>
<accession>A0A7L5BYV4</accession>
<dbReference type="InterPro" id="IPR005720">
    <property type="entry name" value="Dihydroorotate_DH_cat"/>
</dbReference>
<dbReference type="GO" id="GO:0006207">
    <property type="term" value="P:'de novo' pyrimidine nucleobase biosynthetic process"/>
    <property type="evidence" value="ECO:0007669"/>
    <property type="project" value="UniProtKB-UniRule"/>
</dbReference>
<keyword evidence="10" id="KW-0665">Pyrimidine biosynthesis</keyword>
<sequence length="348" mass="36080">MRLIERAGLHALRMLDPEAAHRMAIRALKAGLGPKATPDPILATSLFGLSLPSPIGVAAGFDKNAEAPHAMLDAGFGFVEIGAVTPRPQPGNPRPRLFRLDEDHAAINRFGFNNDGLDAISARLRALKSDRGRVWANLGANKTSEDRAGDYVAVMRGLHGLVGAMTLNVSSPNTERLRDLQGPAALEALLARALTARDELAVGGVRTPVLLKIAPDLTAREIDDIAAVALNAGIDGIVATNTTLARDGLRSAHAAEAGGLSGAPLRTTSLAVLRRLGAVTKGAVPLVGVGGIGSAEDAYERIRAGASAVQLYTSMVFEGPSLGARIGDSLAKLLRRDGFATVAEAVGA</sequence>
<dbReference type="PANTHER" id="PTHR48109:SF4">
    <property type="entry name" value="DIHYDROOROTATE DEHYDROGENASE (QUINONE), MITOCHONDRIAL"/>
    <property type="match status" value="1"/>
</dbReference>
<evidence type="ECO:0000256" key="3">
    <source>
        <dbReference type="ARBA" id="ARBA00004370"/>
    </source>
</evidence>
<dbReference type="PROSITE" id="PS00912">
    <property type="entry name" value="DHODEHASE_2"/>
    <property type="match status" value="1"/>
</dbReference>
<dbReference type="KEGG" id="hdh:G5B40_13020"/>
<dbReference type="InterPro" id="IPR005719">
    <property type="entry name" value="Dihydroorotate_DH_2"/>
</dbReference>
<dbReference type="PIRSF" id="PIRSF000164">
    <property type="entry name" value="DHO_oxidase"/>
    <property type="match status" value="1"/>
</dbReference>
<dbReference type="NCBIfam" id="NF003652">
    <property type="entry name" value="PRK05286.2-5"/>
    <property type="match status" value="1"/>
</dbReference>
<gene>
    <name evidence="16" type="ORF">G5B40_13020</name>
</gene>
<dbReference type="NCBIfam" id="TIGR01036">
    <property type="entry name" value="pyrD_sub2"/>
    <property type="match status" value="1"/>
</dbReference>
<comment type="pathway">
    <text evidence="4">Pyrimidine metabolism; UMP biosynthesis via de novo pathway; orotate from (S)-dihydroorotate (quinone route): step 1/1.</text>
</comment>
<dbReference type="Pfam" id="PF01180">
    <property type="entry name" value="DHO_dh"/>
    <property type="match status" value="1"/>
</dbReference>
<dbReference type="EC" id="1.3.5.2" evidence="6 14"/>
<proteinExistence type="inferred from homology"/>
<protein>
    <recommendedName>
        <fullName evidence="7 14">Dihydroorotate dehydrogenase (quinone)</fullName>
        <ecNumber evidence="6 14">1.3.5.2</ecNumber>
    </recommendedName>
</protein>
<evidence type="ECO:0000256" key="14">
    <source>
        <dbReference type="NCBIfam" id="TIGR01036"/>
    </source>
</evidence>
<evidence type="ECO:0000256" key="12">
    <source>
        <dbReference type="ARBA" id="ARBA00023136"/>
    </source>
</evidence>
<dbReference type="Proteomes" id="UP000503336">
    <property type="component" value="Chromosome"/>
</dbReference>
<dbReference type="InterPro" id="IPR013785">
    <property type="entry name" value="Aldolase_TIM"/>
</dbReference>
<dbReference type="GO" id="GO:0005737">
    <property type="term" value="C:cytoplasm"/>
    <property type="evidence" value="ECO:0007669"/>
    <property type="project" value="InterPro"/>
</dbReference>
<dbReference type="NCBIfam" id="NF003645">
    <property type="entry name" value="PRK05286.1-2"/>
    <property type="match status" value="1"/>
</dbReference>
<evidence type="ECO:0000256" key="13">
    <source>
        <dbReference type="ARBA" id="ARBA00048639"/>
    </source>
</evidence>
<dbReference type="GO" id="GO:0044205">
    <property type="term" value="P:'de novo' UMP biosynthetic process"/>
    <property type="evidence" value="ECO:0007669"/>
    <property type="project" value="UniProtKB-UniPathway"/>
</dbReference>
<keyword evidence="11 16" id="KW-0560">Oxidoreductase</keyword>
<comment type="similarity">
    <text evidence="5">Belongs to the dihydroorotate dehydrogenase family. Type 2 subfamily.</text>
</comment>
<organism evidence="16 17">
    <name type="scientific">Pikeienuella piscinae</name>
    <dbReference type="NCBI Taxonomy" id="2748098"/>
    <lineage>
        <taxon>Bacteria</taxon>
        <taxon>Pseudomonadati</taxon>
        <taxon>Pseudomonadota</taxon>
        <taxon>Alphaproteobacteria</taxon>
        <taxon>Rhodobacterales</taxon>
        <taxon>Paracoccaceae</taxon>
        <taxon>Pikeienuella</taxon>
    </lineage>
</organism>
<dbReference type="InterPro" id="IPR050074">
    <property type="entry name" value="DHO_dehydrogenase"/>
</dbReference>
<evidence type="ECO:0000313" key="16">
    <source>
        <dbReference type="EMBL" id="QIE56303.1"/>
    </source>
</evidence>
<evidence type="ECO:0000256" key="11">
    <source>
        <dbReference type="ARBA" id="ARBA00023002"/>
    </source>
</evidence>
<keyword evidence="8" id="KW-0285">Flavoprotein</keyword>
<dbReference type="PANTHER" id="PTHR48109">
    <property type="entry name" value="DIHYDROOROTATE DEHYDROGENASE (QUINONE), MITOCHONDRIAL-RELATED"/>
    <property type="match status" value="1"/>
</dbReference>
<comment type="subcellular location">
    <subcellularLocation>
        <location evidence="3">Membrane</location>
    </subcellularLocation>
</comment>
<evidence type="ECO:0000256" key="8">
    <source>
        <dbReference type="ARBA" id="ARBA00022630"/>
    </source>
</evidence>
<evidence type="ECO:0000256" key="7">
    <source>
        <dbReference type="ARBA" id="ARBA00018366"/>
    </source>
</evidence>
<comment type="function">
    <text evidence="2">Catalyzes the conversion of dihydroorotate to orotate with quinone as electron acceptor.</text>
</comment>
<keyword evidence="17" id="KW-1185">Reference proteome</keyword>
<reference evidence="16 17" key="1">
    <citation type="submission" date="2020-02" db="EMBL/GenBank/DDBJ databases">
        <title>complete genome sequence of Rhodobacteraceae bacterium.</title>
        <authorList>
            <person name="Park J."/>
            <person name="Kim Y.-S."/>
            <person name="Kim K.-H."/>
        </authorList>
    </citation>
    <scope>NUCLEOTIDE SEQUENCE [LARGE SCALE GENOMIC DNA]</scope>
    <source>
        <strain evidence="16 17">RR4-56</strain>
    </source>
</reference>
<dbReference type="GO" id="GO:0016020">
    <property type="term" value="C:membrane"/>
    <property type="evidence" value="ECO:0007669"/>
    <property type="project" value="UniProtKB-SubCell"/>
</dbReference>
<evidence type="ECO:0000256" key="10">
    <source>
        <dbReference type="ARBA" id="ARBA00022975"/>
    </source>
</evidence>
<feature type="domain" description="Dihydroorotate dehydrogenase catalytic" evidence="15">
    <location>
        <begin position="42"/>
        <end position="334"/>
    </location>
</feature>
<dbReference type="SUPFAM" id="SSF51395">
    <property type="entry name" value="FMN-linked oxidoreductases"/>
    <property type="match status" value="1"/>
</dbReference>
<dbReference type="CDD" id="cd04738">
    <property type="entry name" value="DHOD_2_like"/>
    <property type="match status" value="1"/>
</dbReference>
<dbReference type="AlphaFoldDB" id="A0A7L5BYV4"/>
<evidence type="ECO:0000256" key="1">
    <source>
        <dbReference type="ARBA" id="ARBA00001917"/>
    </source>
</evidence>
<evidence type="ECO:0000313" key="17">
    <source>
        <dbReference type="Proteomes" id="UP000503336"/>
    </source>
</evidence>
<dbReference type="EMBL" id="CP049056">
    <property type="protein sequence ID" value="QIE56303.1"/>
    <property type="molecule type" value="Genomic_DNA"/>
</dbReference>
<evidence type="ECO:0000256" key="9">
    <source>
        <dbReference type="ARBA" id="ARBA00022643"/>
    </source>
</evidence>